<comment type="caution">
    <text evidence="3">The sequence shown here is derived from an EMBL/GenBank/DDBJ whole genome shotgun (WGS) entry which is preliminary data.</text>
</comment>
<accession>A0ABV1I0U6</accession>
<protein>
    <submittedName>
        <fullName evidence="3">Glycosyltransferase</fullName>
        <ecNumber evidence="3">2.4.-.-</ecNumber>
    </submittedName>
</protein>
<dbReference type="PANTHER" id="PTHR12526">
    <property type="entry name" value="GLYCOSYLTRANSFERASE"/>
    <property type="match status" value="1"/>
</dbReference>
<reference evidence="3 4" key="1">
    <citation type="submission" date="2024-03" db="EMBL/GenBank/DDBJ databases">
        <title>Human intestinal bacterial collection.</title>
        <authorList>
            <person name="Pauvert C."/>
            <person name="Hitch T.C.A."/>
            <person name="Clavel T."/>
        </authorList>
    </citation>
    <scope>NUCLEOTIDE SEQUENCE [LARGE SCALE GENOMIC DNA]</scope>
    <source>
        <strain evidence="3 4">CLA-AA-H78B</strain>
    </source>
</reference>
<feature type="domain" description="Glycosyl transferase family 1" evidence="1">
    <location>
        <begin position="221"/>
        <end position="378"/>
    </location>
</feature>
<organism evidence="3 4">
    <name type="scientific">Hominiventricola aquisgranensis</name>
    <dbReference type="NCBI Taxonomy" id="3133164"/>
    <lineage>
        <taxon>Bacteria</taxon>
        <taxon>Bacillati</taxon>
        <taxon>Bacillota</taxon>
        <taxon>Clostridia</taxon>
        <taxon>Lachnospirales</taxon>
        <taxon>Lachnospiraceae</taxon>
        <taxon>Hominiventricola</taxon>
    </lineage>
</organism>
<dbReference type="Pfam" id="PF00534">
    <property type="entry name" value="Glycos_transf_1"/>
    <property type="match status" value="1"/>
</dbReference>
<keyword evidence="3" id="KW-0328">Glycosyltransferase</keyword>
<keyword evidence="3" id="KW-0808">Transferase</keyword>
<feature type="domain" description="Glycosyltransferase subfamily 4-like N-terminal" evidence="2">
    <location>
        <begin position="13"/>
        <end position="214"/>
    </location>
</feature>
<dbReference type="RefSeq" id="WP_349144349.1">
    <property type="nucleotide sequence ID" value="NZ_JBBMFC010000012.1"/>
</dbReference>
<dbReference type="Gene3D" id="3.40.50.2000">
    <property type="entry name" value="Glycogen Phosphorylase B"/>
    <property type="match status" value="2"/>
</dbReference>
<dbReference type="InterPro" id="IPR028098">
    <property type="entry name" value="Glyco_trans_4-like_N"/>
</dbReference>
<dbReference type="EMBL" id="JBBMFC010000012">
    <property type="protein sequence ID" value="MEQ2578784.1"/>
    <property type="molecule type" value="Genomic_DNA"/>
</dbReference>
<dbReference type="Proteomes" id="UP001470288">
    <property type="component" value="Unassembled WGS sequence"/>
</dbReference>
<sequence>MNILYLNTTFQCGGAEKVTSQIFHGMRARGHEVYQIVSYDTRHSRLPEGVHVLYDSFFMRMFNRLISGNRSNTSLHISYSRQYILHFLKKHKIDLIHLHNPHDSFLGIEDIADLSRVCPVIWTLHDFWAMTGHCTYPHGCDDRWKIGCNTCEHLENYPAIRKDVAHTLWEAKRKAFTDANITFTVPSDWMLTQFNNSYLAGKPCERIYNSLDTTLWKPLDKATLRARHKIDPQTKILAFIAADPGKELKGMDYLLKALSMLPDPESYLLLIAGKDHPGLHALNTKFQIHHWGYLNSQERLNEFYSLADLLVNPSVYETFGLTNVEAMACGTPVAAFPVCTMPELITKASGWLASDVSAESLADVIQLAFSSPQELRDRGISSRHLVATTFDESNMLDQFEDLYERVLL</sequence>
<keyword evidence="4" id="KW-1185">Reference proteome</keyword>
<proteinExistence type="predicted"/>
<evidence type="ECO:0000259" key="2">
    <source>
        <dbReference type="Pfam" id="PF13439"/>
    </source>
</evidence>
<gene>
    <name evidence="3" type="ORF">WMO62_08010</name>
</gene>
<dbReference type="GO" id="GO:0016757">
    <property type="term" value="F:glycosyltransferase activity"/>
    <property type="evidence" value="ECO:0007669"/>
    <property type="project" value="UniProtKB-KW"/>
</dbReference>
<name>A0ABV1I0U6_9FIRM</name>
<evidence type="ECO:0000313" key="3">
    <source>
        <dbReference type="EMBL" id="MEQ2578784.1"/>
    </source>
</evidence>
<dbReference type="InterPro" id="IPR001296">
    <property type="entry name" value="Glyco_trans_1"/>
</dbReference>
<evidence type="ECO:0000259" key="1">
    <source>
        <dbReference type="Pfam" id="PF00534"/>
    </source>
</evidence>
<dbReference type="SUPFAM" id="SSF53756">
    <property type="entry name" value="UDP-Glycosyltransferase/glycogen phosphorylase"/>
    <property type="match status" value="1"/>
</dbReference>
<dbReference type="EC" id="2.4.-.-" evidence="3"/>
<dbReference type="Pfam" id="PF13439">
    <property type="entry name" value="Glyco_transf_4"/>
    <property type="match status" value="1"/>
</dbReference>
<evidence type="ECO:0000313" key="4">
    <source>
        <dbReference type="Proteomes" id="UP001470288"/>
    </source>
</evidence>